<sequence length="212" mass="25247">MIQIDDAGSGSLIGGTCIGAMRKETKEYYYDFIPIELYRTPSFHRKDYLDYVVKITNVIFEKLKVEKNEKIELCRGYMFDNLRKWLSSKNYIYTNCKIEEPLQYIIEKTFEDYCLTLGLYEEYIRFNKYPFHFHTILRWVYADYDNRKYLCKTGWKSWNKYGNLNTIEGEGIIVKDNIICLKCGEPIPKGAKAKTITYISNRKTTLFLHRNC</sequence>
<gene>
    <name evidence="1" type="ORF">SAMN05660462_01093</name>
</gene>
<dbReference type="Proteomes" id="UP000198625">
    <property type="component" value="Unassembled WGS sequence"/>
</dbReference>
<dbReference type="EMBL" id="FNQE01000009">
    <property type="protein sequence ID" value="SDY86179.1"/>
    <property type="molecule type" value="Genomic_DNA"/>
</dbReference>
<evidence type="ECO:0000313" key="1">
    <source>
        <dbReference type="EMBL" id="SDY86179.1"/>
    </source>
</evidence>
<dbReference type="STRING" id="415015.SAMN05660462_01093"/>
<accession>A0A1H3NDB1</accession>
<keyword evidence="2" id="KW-1185">Reference proteome</keyword>
<name>A0A1H3NDB1_9FIRM</name>
<organism evidence="1 2">
    <name type="scientific">Proteiniborus ethanoligenes</name>
    <dbReference type="NCBI Taxonomy" id="415015"/>
    <lineage>
        <taxon>Bacteria</taxon>
        <taxon>Bacillati</taxon>
        <taxon>Bacillota</taxon>
        <taxon>Clostridia</taxon>
        <taxon>Eubacteriales</taxon>
        <taxon>Proteiniborus</taxon>
    </lineage>
</organism>
<dbReference type="AlphaFoldDB" id="A0A1H3NDB1"/>
<protein>
    <submittedName>
        <fullName evidence="1">Uncharacterized protein</fullName>
    </submittedName>
</protein>
<dbReference type="RefSeq" id="WP_091728285.1">
    <property type="nucleotide sequence ID" value="NZ_FNQE01000009.1"/>
</dbReference>
<proteinExistence type="predicted"/>
<evidence type="ECO:0000313" key="2">
    <source>
        <dbReference type="Proteomes" id="UP000198625"/>
    </source>
</evidence>
<reference evidence="1 2" key="1">
    <citation type="submission" date="2016-10" db="EMBL/GenBank/DDBJ databases">
        <authorList>
            <person name="de Groot N.N."/>
        </authorList>
    </citation>
    <scope>NUCLEOTIDE SEQUENCE [LARGE SCALE GENOMIC DNA]</scope>
    <source>
        <strain evidence="1 2">DSM 21650</strain>
    </source>
</reference>
<dbReference type="OrthoDB" id="1738242at2"/>